<name>A0A3D8PP60_9BACI</name>
<dbReference type="RefSeq" id="WP_115774249.1">
    <property type="nucleotide sequence ID" value="NZ_PIOC01000023.1"/>
</dbReference>
<evidence type="ECO:0000313" key="3">
    <source>
        <dbReference type="Proteomes" id="UP000257143"/>
    </source>
</evidence>
<dbReference type="Proteomes" id="UP000257143">
    <property type="component" value="Unassembled WGS sequence"/>
</dbReference>
<sequence>MEITLKIEAPGLEGAIHTLAQVLANYEMPVNIDGGQAAAIIEAQPAQQAPVQQAPQQPVQQQAPVQQPEPIQQTPVQHPVPVAQQAPVQQAVPTTNPVYTIDQLAVAATQLMDAGKRDELIGLLGQFNVQALTALPQEQFGAFATRLRELGAKL</sequence>
<reference evidence="3" key="1">
    <citation type="submission" date="2017-11" db="EMBL/GenBank/DDBJ databases">
        <authorList>
            <person name="Zhu W."/>
        </authorList>
    </citation>
    <scope>NUCLEOTIDE SEQUENCE [LARGE SCALE GENOMIC DNA]</scope>
    <source>
        <strain evidence="3">CAU 1183</strain>
    </source>
</reference>
<keyword evidence="3" id="KW-1185">Reference proteome</keyword>
<protein>
    <submittedName>
        <fullName evidence="2">Uncharacterized protein</fullName>
    </submittedName>
</protein>
<gene>
    <name evidence="2" type="ORF">CWR48_15555</name>
</gene>
<dbReference type="EMBL" id="PIOC01000023">
    <property type="protein sequence ID" value="RDW17018.1"/>
    <property type="molecule type" value="Genomic_DNA"/>
</dbReference>
<proteinExistence type="predicted"/>
<evidence type="ECO:0000256" key="1">
    <source>
        <dbReference type="SAM" id="MobiDB-lite"/>
    </source>
</evidence>
<comment type="caution">
    <text evidence="2">The sequence shown here is derived from an EMBL/GenBank/DDBJ whole genome shotgun (WGS) entry which is preliminary data.</text>
</comment>
<evidence type="ECO:0000313" key="2">
    <source>
        <dbReference type="EMBL" id="RDW17018.1"/>
    </source>
</evidence>
<dbReference type="AlphaFoldDB" id="A0A3D8PP60"/>
<feature type="region of interest" description="Disordered" evidence="1">
    <location>
        <begin position="49"/>
        <end position="78"/>
    </location>
</feature>
<accession>A0A3D8PP60</accession>
<organism evidence="2 3">
    <name type="scientific">Oceanobacillus arenosus</name>
    <dbReference type="NCBI Taxonomy" id="1229153"/>
    <lineage>
        <taxon>Bacteria</taxon>
        <taxon>Bacillati</taxon>
        <taxon>Bacillota</taxon>
        <taxon>Bacilli</taxon>
        <taxon>Bacillales</taxon>
        <taxon>Bacillaceae</taxon>
        <taxon>Oceanobacillus</taxon>
    </lineage>
</organism>
<dbReference type="OrthoDB" id="1958118at2"/>